<name>A0A7J7IXV6_BUGNE</name>
<evidence type="ECO:0000256" key="1">
    <source>
        <dbReference type="ARBA" id="ARBA00004613"/>
    </source>
</evidence>
<dbReference type="SMR" id="A0A7J7IXV6"/>
<dbReference type="GO" id="GO:0005125">
    <property type="term" value="F:cytokine activity"/>
    <property type="evidence" value="ECO:0007669"/>
    <property type="project" value="TreeGrafter"/>
</dbReference>
<dbReference type="EMBL" id="VXIV02003314">
    <property type="protein sequence ID" value="KAF6018376.1"/>
    <property type="molecule type" value="Genomic_DNA"/>
</dbReference>
<dbReference type="PANTHER" id="PTHR11848:SF262">
    <property type="entry name" value="LD29161P"/>
    <property type="match status" value="1"/>
</dbReference>
<feature type="domain" description="TGF-beta family profile" evidence="7">
    <location>
        <begin position="328"/>
        <end position="444"/>
    </location>
</feature>
<comment type="similarity">
    <text evidence="2 6">Belongs to the TGF-beta family.</text>
</comment>
<comment type="caution">
    <text evidence="8">The sequence shown here is derived from an EMBL/GenBank/DDBJ whole genome shotgun (WGS) entry which is preliminary data.</text>
</comment>
<dbReference type="Gene3D" id="2.60.120.970">
    <property type="match status" value="1"/>
</dbReference>
<dbReference type="Pfam" id="PF00688">
    <property type="entry name" value="TGFb_propeptide"/>
    <property type="match status" value="1"/>
</dbReference>
<dbReference type="InterPro" id="IPR001839">
    <property type="entry name" value="TGF-b_C"/>
</dbReference>
<evidence type="ECO:0000256" key="3">
    <source>
        <dbReference type="ARBA" id="ARBA00022525"/>
    </source>
</evidence>
<comment type="subcellular location">
    <subcellularLocation>
        <location evidence="1">Secreted</location>
    </subcellularLocation>
</comment>
<dbReference type="InterPro" id="IPR001111">
    <property type="entry name" value="TGF-b_propeptide"/>
</dbReference>
<protein>
    <submittedName>
        <fullName evidence="8">GDF11</fullName>
    </submittedName>
</protein>
<reference evidence="8" key="1">
    <citation type="submission" date="2020-06" db="EMBL/GenBank/DDBJ databases">
        <title>Draft genome of Bugula neritina, a colonial animal packing powerful symbionts and potential medicines.</title>
        <authorList>
            <person name="Rayko M."/>
        </authorList>
    </citation>
    <scope>NUCLEOTIDE SEQUENCE [LARGE SCALE GENOMIC DNA]</scope>
    <source>
        <strain evidence="8">Kwan_BN1</strain>
    </source>
</reference>
<proteinExistence type="inferred from homology"/>
<dbReference type="SUPFAM" id="SSF57501">
    <property type="entry name" value="Cystine-knot cytokines"/>
    <property type="match status" value="1"/>
</dbReference>
<evidence type="ECO:0000256" key="4">
    <source>
        <dbReference type="ARBA" id="ARBA00023030"/>
    </source>
</evidence>
<sequence>MNCILSVLCDPSSSVTNLETSSFSHFLISSNTRYNLNSKGLESSSENQMAEKDIQFPGSSGRNTFSEYRNDGLINKITTSEQFRTLNSGTASPKLRRPSISAKSDLIEMHDRAKTLRRNEVRQSILDKMRLLAPPNITALKQNNKLKELPEHMLRQFISESASLQGPQYHDNYHARSNKVIQFAADFPKEKNPSKFPVESIAYFPLSQTVSEKNVKRATLLLYIATPEGYEGKKIKLTVSDAKYRNESFVNRAVLLQSRGHWERLDVSQMVRSWAADEDNNYGLYVRAMIGRKNVAYLNEDPLEARNISTKSQKIPLLKLKFNNQPIRHKRNVGDDQVLCNTSESSNSCCVYSLVVDFAELGEDYDFIIQPRRFVANYCAGTCSTYHTPNDLHERLTMGLNRPGYQRCCAPASKTSLQVLHYDDNQTIREEEFPEMTVERCQCV</sequence>
<accession>A0A7J7IXV6</accession>
<dbReference type="Proteomes" id="UP000593567">
    <property type="component" value="Unassembled WGS sequence"/>
</dbReference>
<dbReference type="PROSITE" id="PS51362">
    <property type="entry name" value="TGF_BETA_2"/>
    <property type="match status" value="1"/>
</dbReference>
<keyword evidence="5" id="KW-1015">Disulfide bond</keyword>
<organism evidence="8 9">
    <name type="scientific">Bugula neritina</name>
    <name type="common">Brown bryozoan</name>
    <name type="synonym">Sertularia neritina</name>
    <dbReference type="NCBI Taxonomy" id="10212"/>
    <lineage>
        <taxon>Eukaryota</taxon>
        <taxon>Metazoa</taxon>
        <taxon>Spiralia</taxon>
        <taxon>Lophotrochozoa</taxon>
        <taxon>Bryozoa</taxon>
        <taxon>Gymnolaemata</taxon>
        <taxon>Cheilostomatida</taxon>
        <taxon>Flustrina</taxon>
        <taxon>Buguloidea</taxon>
        <taxon>Bugulidae</taxon>
        <taxon>Bugula</taxon>
    </lineage>
</organism>
<dbReference type="PANTHER" id="PTHR11848">
    <property type="entry name" value="TGF-BETA FAMILY"/>
    <property type="match status" value="1"/>
</dbReference>
<dbReference type="InterPro" id="IPR015615">
    <property type="entry name" value="TGF-beta-rel"/>
</dbReference>
<dbReference type="AlphaFoldDB" id="A0A7J7IXV6"/>
<gene>
    <name evidence="8" type="ORF">EB796_023312</name>
</gene>
<keyword evidence="4 6" id="KW-0339">Growth factor</keyword>
<evidence type="ECO:0000313" key="9">
    <source>
        <dbReference type="Proteomes" id="UP000593567"/>
    </source>
</evidence>
<keyword evidence="9" id="KW-1185">Reference proteome</keyword>
<keyword evidence="3" id="KW-0964">Secreted</keyword>
<dbReference type="GO" id="GO:0005615">
    <property type="term" value="C:extracellular space"/>
    <property type="evidence" value="ECO:0007669"/>
    <property type="project" value="TreeGrafter"/>
</dbReference>
<dbReference type="Gene3D" id="2.10.90.10">
    <property type="entry name" value="Cystine-knot cytokines"/>
    <property type="match status" value="1"/>
</dbReference>
<evidence type="ECO:0000256" key="5">
    <source>
        <dbReference type="ARBA" id="ARBA00023157"/>
    </source>
</evidence>
<dbReference type="PROSITE" id="PS00250">
    <property type="entry name" value="TGF_BETA_1"/>
    <property type="match status" value="1"/>
</dbReference>
<evidence type="ECO:0000259" key="7">
    <source>
        <dbReference type="PROSITE" id="PS51362"/>
    </source>
</evidence>
<evidence type="ECO:0000256" key="6">
    <source>
        <dbReference type="RuleBase" id="RU000354"/>
    </source>
</evidence>
<evidence type="ECO:0000256" key="2">
    <source>
        <dbReference type="ARBA" id="ARBA00006656"/>
    </source>
</evidence>
<dbReference type="SMART" id="SM00204">
    <property type="entry name" value="TGFB"/>
    <property type="match status" value="1"/>
</dbReference>
<dbReference type="Pfam" id="PF00019">
    <property type="entry name" value="TGF_beta"/>
    <property type="match status" value="1"/>
</dbReference>
<dbReference type="OrthoDB" id="5948587at2759"/>
<dbReference type="InterPro" id="IPR017948">
    <property type="entry name" value="TGFb_CS"/>
</dbReference>
<dbReference type="InterPro" id="IPR029034">
    <property type="entry name" value="Cystine-knot_cytokine"/>
</dbReference>
<dbReference type="GO" id="GO:0008083">
    <property type="term" value="F:growth factor activity"/>
    <property type="evidence" value="ECO:0007669"/>
    <property type="project" value="UniProtKB-KW"/>
</dbReference>
<evidence type="ECO:0000313" key="8">
    <source>
        <dbReference type="EMBL" id="KAF6018376.1"/>
    </source>
</evidence>